<evidence type="ECO:0000313" key="9">
    <source>
        <dbReference type="EMBL" id="MPA68494.1"/>
    </source>
</evidence>
<protein>
    <submittedName>
        <fullName evidence="9">Uncharacterized protein</fullName>
    </submittedName>
</protein>
<evidence type="ECO:0000256" key="7">
    <source>
        <dbReference type="PROSITE-ProRule" id="PRU00339"/>
    </source>
</evidence>
<dbReference type="EMBL" id="GHES01037935">
    <property type="protein sequence ID" value="MPA68494.1"/>
    <property type="molecule type" value="Transcribed_RNA"/>
</dbReference>
<dbReference type="PANTHER" id="PTHR36326:SF4">
    <property type="entry name" value="PROTEIN POLLENLESS 3-LIKE 1"/>
    <property type="match status" value="1"/>
</dbReference>
<feature type="repeat" description="TPR" evidence="7">
    <location>
        <begin position="91"/>
        <end position="124"/>
    </location>
</feature>
<dbReference type="Pfam" id="PF13181">
    <property type="entry name" value="TPR_8"/>
    <property type="match status" value="1"/>
</dbReference>
<dbReference type="SMART" id="SM00028">
    <property type="entry name" value="TPR"/>
    <property type="match status" value="1"/>
</dbReference>
<feature type="region of interest" description="Disordered" evidence="8">
    <location>
        <begin position="512"/>
        <end position="537"/>
    </location>
</feature>
<evidence type="ECO:0000256" key="2">
    <source>
        <dbReference type="ARBA" id="ARBA00022737"/>
    </source>
</evidence>
<feature type="compositionally biased region" description="Polar residues" evidence="8">
    <location>
        <begin position="528"/>
        <end position="537"/>
    </location>
</feature>
<evidence type="ECO:0000256" key="1">
    <source>
        <dbReference type="ARBA" id="ARBA00004123"/>
    </source>
</evidence>
<comment type="similarity">
    <text evidence="6">Belongs to the MS5 protein family.</text>
</comment>
<dbReference type="InterPro" id="IPR019734">
    <property type="entry name" value="TPR_rpt"/>
</dbReference>
<dbReference type="GO" id="GO:0005634">
    <property type="term" value="C:nucleus"/>
    <property type="evidence" value="ECO:0007669"/>
    <property type="project" value="UniProtKB-SubCell"/>
</dbReference>
<evidence type="ECO:0000256" key="5">
    <source>
        <dbReference type="ARBA" id="ARBA00023242"/>
    </source>
</evidence>
<comment type="subcellular location">
    <subcellularLocation>
        <location evidence="1">Nucleus</location>
    </subcellularLocation>
</comment>
<dbReference type="AlphaFoldDB" id="A0A5B7BJ84"/>
<keyword evidence="5" id="KW-0539">Nucleus</keyword>
<evidence type="ECO:0000256" key="3">
    <source>
        <dbReference type="ARBA" id="ARBA00022803"/>
    </source>
</evidence>
<dbReference type="PROSITE" id="PS50005">
    <property type="entry name" value="TPR"/>
    <property type="match status" value="1"/>
</dbReference>
<accession>A0A5B7BJ84</accession>
<sequence length="632" mass="72509">MAVVMKQLNRSDEAIEAIKSFRHLCPPESQESLDNVLVELYKRSGRIEEQIEMLQLKLKHIEEGIAFGGKRTKTARSQGKKIQITIEQEYSRLLGNLAWGYLQQNKYKPAEELYRKALSLEADKNKQCNLAICLMHMNRMTEAKFMLQTIRDSSEDGEMDESYAKSFERAIQTLTELESQSIVAVEEIRTPFTSSLINRNLKEFSTSINHVSGFGVSRRLAFGGHDETVLLDHEQNSGSCFHLYGSDKGISKWPRQYSRQTSFVNKMKNRYERRVGGTEVGSSCKEEGYDSAVAAREFPKAPFTQPRSRRCSWSFNNGDWRRAWVGNEQQRIAAENYDGQLLASPKETTLQKSKCCCSPSTTTSQDWRKRLWNDHADADAEVNNEYVLQPIVNGGDWKLNSWGNDDDGHKKESNSPTESAVAFYYARGVRESSSDGDWKRSYNIPIEQGSVRLTENLKSTQELQSQSQPIAENIEHPQEFSMCKSWADMVEEDEQEEELFKTDFGESSYYFQTPSEGGWDGGEEFNDENMNSNISPSDQIENISRKIESFNIKDGYYTQPQNVRCALCFDQQQQQKPDNFYSSKKTLNFEGFNSFLANERECTSSGNSIKLLRRNRLQVFRDITPFPESPRP</sequence>
<evidence type="ECO:0000256" key="8">
    <source>
        <dbReference type="SAM" id="MobiDB-lite"/>
    </source>
</evidence>
<dbReference type="InterPro" id="IPR044961">
    <property type="entry name" value="MS5/SDI1"/>
</dbReference>
<keyword evidence="4" id="KW-0175">Coiled coil</keyword>
<dbReference type="PANTHER" id="PTHR36326">
    <property type="entry name" value="PROTEIN POLLENLESS 3-LIKE 2"/>
    <property type="match status" value="1"/>
</dbReference>
<evidence type="ECO:0000256" key="4">
    <source>
        <dbReference type="ARBA" id="ARBA00023054"/>
    </source>
</evidence>
<name>A0A5B7BJ84_DAVIN</name>
<evidence type="ECO:0000256" key="6">
    <source>
        <dbReference type="ARBA" id="ARBA00025750"/>
    </source>
</evidence>
<organism evidence="9">
    <name type="scientific">Davidia involucrata</name>
    <name type="common">Dove tree</name>
    <dbReference type="NCBI Taxonomy" id="16924"/>
    <lineage>
        <taxon>Eukaryota</taxon>
        <taxon>Viridiplantae</taxon>
        <taxon>Streptophyta</taxon>
        <taxon>Embryophyta</taxon>
        <taxon>Tracheophyta</taxon>
        <taxon>Spermatophyta</taxon>
        <taxon>Magnoliopsida</taxon>
        <taxon>eudicotyledons</taxon>
        <taxon>Gunneridae</taxon>
        <taxon>Pentapetalae</taxon>
        <taxon>asterids</taxon>
        <taxon>Cornales</taxon>
        <taxon>Nyssaceae</taxon>
        <taxon>Davidia</taxon>
    </lineage>
</organism>
<dbReference type="Gene3D" id="1.25.40.10">
    <property type="entry name" value="Tetratricopeptide repeat domain"/>
    <property type="match status" value="1"/>
</dbReference>
<dbReference type="InterPro" id="IPR011990">
    <property type="entry name" value="TPR-like_helical_dom_sf"/>
</dbReference>
<keyword evidence="2" id="KW-0677">Repeat</keyword>
<proteinExistence type="inferred from homology"/>
<keyword evidence="3 7" id="KW-0802">TPR repeat</keyword>
<dbReference type="SUPFAM" id="SSF48452">
    <property type="entry name" value="TPR-like"/>
    <property type="match status" value="1"/>
</dbReference>
<reference evidence="9" key="1">
    <citation type="submission" date="2019-08" db="EMBL/GenBank/DDBJ databases">
        <title>Reference gene set and small RNA set construction with multiple tissues from Davidia involucrata Baill.</title>
        <authorList>
            <person name="Yang H."/>
            <person name="Zhou C."/>
            <person name="Li G."/>
            <person name="Wang J."/>
            <person name="Gao P."/>
            <person name="Wang M."/>
            <person name="Wang R."/>
            <person name="Zhao Y."/>
        </authorList>
    </citation>
    <scope>NUCLEOTIDE SEQUENCE</scope>
    <source>
        <tissue evidence="9">Mixed with DoveR01_LX</tissue>
    </source>
</reference>
<gene>
    <name evidence="9" type="ORF">Din_037935</name>
</gene>